<dbReference type="GO" id="GO:0004523">
    <property type="term" value="F:RNA-DNA hybrid ribonuclease activity"/>
    <property type="evidence" value="ECO:0007669"/>
    <property type="project" value="InterPro"/>
</dbReference>
<reference evidence="2 3" key="2">
    <citation type="submission" date="2020-07" db="EMBL/GenBank/DDBJ databases">
        <title>Genome assembly of wild tea tree DASZ reveals pedigree and selection history of tea varieties.</title>
        <authorList>
            <person name="Zhang W."/>
        </authorList>
    </citation>
    <scope>NUCLEOTIDE SEQUENCE [LARGE SCALE GENOMIC DNA]</scope>
    <source>
        <strain evidence="3">cv. G240</strain>
        <tissue evidence="2">Leaf</tissue>
    </source>
</reference>
<dbReference type="Pfam" id="PF13456">
    <property type="entry name" value="RVT_3"/>
    <property type="match status" value="1"/>
</dbReference>
<evidence type="ECO:0000313" key="3">
    <source>
        <dbReference type="Proteomes" id="UP000593564"/>
    </source>
</evidence>
<organism evidence="2 3">
    <name type="scientific">Camellia sinensis</name>
    <name type="common">Tea plant</name>
    <name type="synonym">Thea sinensis</name>
    <dbReference type="NCBI Taxonomy" id="4442"/>
    <lineage>
        <taxon>Eukaryota</taxon>
        <taxon>Viridiplantae</taxon>
        <taxon>Streptophyta</taxon>
        <taxon>Embryophyta</taxon>
        <taxon>Tracheophyta</taxon>
        <taxon>Spermatophyta</taxon>
        <taxon>Magnoliopsida</taxon>
        <taxon>eudicotyledons</taxon>
        <taxon>Gunneridae</taxon>
        <taxon>Pentapetalae</taxon>
        <taxon>asterids</taxon>
        <taxon>Ericales</taxon>
        <taxon>Theaceae</taxon>
        <taxon>Camellia</taxon>
    </lineage>
</organism>
<evidence type="ECO:0000259" key="1">
    <source>
        <dbReference type="Pfam" id="PF13456"/>
    </source>
</evidence>
<proteinExistence type="predicted"/>
<accession>A0A7J7GYP2</accession>
<sequence>MARALQCAAVEIESDSKTVIQLCVSEGVPLWEICAVIQDIRSLAHSGGLAFKWSPRVRNRAAHWVATTCLHDYLPLHWVSQPPMALVGCL</sequence>
<dbReference type="GO" id="GO:0003676">
    <property type="term" value="F:nucleic acid binding"/>
    <property type="evidence" value="ECO:0007669"/>
    <property type="project" value="InterPro"/>
</dbReference>
<name>A0A7J7GYP2_CAMSI</name>
<protein>
    <recommendedName>
        <fullName evidence="1">RNase H type-1 domain-containing protein</fullName>
    </recommendedName>
</protein>
<dbReference type="Proteomes" id="UP000593564">
    <property type="component" value="Unassembled WGS sequence"/>
</dbReference>
<dbReference type="EMBL" id="JACBKZ010000007">
    <property type="protein sequence ID" value="KAF5945893.1"/>
    <property type="molecule type" value="Genomic_DNA"/>
</dbReference>
<dbReference type="InterPro" id="IPR002156">
    <property type="entry name" value="RNaseH_domain"/>
</dbReference>
<evidence type="ECO:0000313" key="2">
    <source>
        <dbReference type="EMBL" id="KAF5945893.1"/>
    </source>
</evidence>
<dbReference type="AlphaFoldDB" id="A0A7J7GYP2"/>
<gene>
    <name evidence="2" type="ORF">HYC85_016121</name>
</gene>
<keyword evidence="3" id="KW-1185">Reference proteome</keyword>
<comment type="caution">
    <text evidence="2">The sequence shown here is derived from an EMBL/GenBank/DDBJ whole genome shotgun (WGS) entry which is preliminary data.</text>
</comment>
<feature type="domain" description="RNase H type-1" evidence="1">
    <location>
        <begin position="2"/>
        <end position="69"/>
    </location>
</feature>
<reference evidence="3" key="1">
    <citation type="journal article" date="2020" name="Nat. Commun.">
        <title>Genome assembly of wild tea tree DASZ reveals pedigree and selection history of tea varieties.</title>
        <authorList>
            <person name="Zhang W."/>
            <person name="Zhang Y."/>
            <person name="Qiu H."/>
            <person name="Guo Y."/>
            <person name="Wan H."/>
            <person name="Zhang X."/>
            <person name="Scossa F."/>
            <person name="Alseekh S."/>
            <person name="Zhang Q."/>
            <person name="Wang P."/>
            <person name="Xu L."/>
            <person name="Schmidt M.H."/>
            <person name="Jia X."/>
            <person name="Li D."/>
            <person name="Zhu A."/>
            <person name="Guo F."/>
            <person name="Chen W."/>
            <person name="Ni D."/>
            <person name="Usadel B."/>
            <person name="Fernie A.R."/>
            <person name="Wen W."/>
        </authorList>
    </citation>
    <scope>NUCLEOTIDE SEQUENCE [LARGE SCALE GENOMIC DNA]</scope>
    <source>
        <strain evidence="3">cv. G240</strain>
    </source>
</reference>